<keyword evidence="4" id="KW-1185">Reference proteome</keyword>
<dbReference type="InterPro" id="IPR002656">
    <property type="entry name" value="Acyl_transf_3_dom"/>
</dbReference>
<feature type="transmembrane region" description="Helical" evidence="1">
    <location>
        <begin position="337"/>
        <end position="357"/>
    </location>
</feature>
<feature type="transmembrane region" description="Helical" evidence="1">
    <location>
        <begin position="170"/>
        <end position="190"/>
    </location>
</feature>
<name>A0A7W5DPC2_9PORP</name>
<feature type="transmembrane region" description="Helical" evidence="1">
    <location>
        <begin position="90"/>
        <end position="113"/>
    </location>
</feature>
<feature type="transmembrane region" description="Helical" evidence="1">
    <location>
        <begin position="138"/>
        <end position="158"/>
    </location>
</feature>
<protein>
    <submittedName>
        <fullName evidence="3">Surface polysaccharide O-acyltransferase-like enzyme</fullName>
    </submittedName>
</protein>
<keyword evidence="3" id="KW-0808">Transferase</keyword>
<dbReference type="InterPro" id="IPR050623">
    <property type="entry name" value="Glucan_succinyl_AcylTrfase"/>
</dbReference>
<dbReference type="PANTHER" id="PTHR36927:SF4">
    <property type="entry name" value="BLR5718 PROTEIN"/>
    <property type="match status" value="1"/>
</dbReference>
<evidence type="ECO:0000256" key="1">
    <source>
        <dbReference type="SAM" id="Phobius"/>
    </source>
</evidence>
<comment type="caution">
    <text evidence="3">The sequence shown here is derived from an EMBL/GenBank/DDBJ whole genome shotgun (WGS) entry which is preliminary data.</text>
</comment>
<sequence length="368" mass="41433">MTDRLRFIDNLRVFTIFIVVFVHSAVTYSGIGSWYYVEHTHLGNIEQLIFLFFQSHTQAFDMSLFFFIAGYFVPASLAHKGVRKFISGRLYRLGIPVLFYIFVMQPLCVKLAYPEMHVGSFLLNGLTHFSFLGWTGPLWFALVLLIFSLLYALFAGHLPPADDTKKLRTGFLLGTIGVITLAAFLIRLVAPIGTSFMNLQFCFFAAYIVMFLLGTEASRHHLVEKISGRMGRGWMIAAFAIGLPLWVAPWLSGNVPGPQMAIFGGMNLSAFLYALWESFFCVAFIVALLGITRARFNYQGKWMKFFSDNTFGIYVFHAPVLITVSLLLKGVHMDPLAKFLIAGTITITVAVWVSWLIRKIPVVGPVFD</sequence>
<feature type="transmembrane region" description="Helical" evidence="1">
    <location>
        <begin position="311"/>
        <end position="331"/>
    </location>
</feature>
<organism evidence="3 4">
    <name type="scientific">Microbacter margulisiae</name>
    <dbReference type="NCBI Taxonomy" id="1350067"/>
    <lineage>
        <taxon>Bacteria</taxon>
        <taxon>Pseudomonadati</taxon>
        <taxon>Bacteroidota</taxon>
        <taxon>Bacteroidia</taxon>
        <taxon>Bacteroidales</taxon>
        <taxon>Porphyromonadaceae</taxon>
        <taxon>Microbacter</taxon>
    </lineage>
</organism>
<dbReference type="Proteomes" id="UP000544222">
    <property type="component" value="Unassembled WGS sequence"/>
</dbReference>
<evidence type="ECO:0000313" key="3">
    <source>
        <dbReference type="EMBL" id="MBB3186315.1"/>
    </source>
</evidence>
<proteinExistence type="predicted"/>
<feature type="domain" description="Acyltransferase 3" evidence="2">
    <location>
        <begin position="6"/>
        <end position="355"/>
    </location>
</feature>
<reference evidence="3 4" key="1">
    <citation type="submission" date="2020-08" db="EMBL/GenBank/DDBJ databases">
        <title>Genomic Encyclopedia of Type Strains, Phase IV (KMG-IV): sequencing the most valuable type-strain genomes for metagenomic binning, comparative biology and taxonomic classification.</title>
        <authorList>
            <person name="Goeker M."/>
        </authorList>
    </citation>
    <scope>NUCLEOTIDE SEQUENCE [LARGE SCALE GENOMIC DNA]</scope>
    <source>
        <strain evidence="3 4">DSM 27471</strain>
    </source>
</reference>
<dbReference type="PANTHER" id="PTHR36927">
    <property type="entry name" value="BLR4337 PROTEIN"/>
    <property type="match status" value="1"/>
</dbReference>
<dbReference type="Pfam" id="PF01757">
    <property type="entry name" value="Acyl_transf_3"/>
    <property type="match status" value="1"/>
</dbReference>
<evidence type="ECO:0000259" key="2">
    <source>
        <dbReference type="Pfam" id="PF01757"/>
    </source>
</evidence>
<evidence type="ECO:0000313" key="4">
    <source>
        <dbReference type="Proteomes" id="UP000544222"/>
    </source>
</evidence>
<keyword evidence="1" id="KW-0472">Membrane</keyword>
<feature type="transmembrane region" description="Helical" evidence="1">
    <location>
        <begin position="57"/>
        <end position="78"/>
    </location>
</feature>
<keyword evidence="1" id="KW-1133">Transmembrane helix</keyword>
<feature type="transmembrane region" description="Helical" evidence="1">
    <location>
        <begin position="196"/>
        <end position="213"/>
    </location>
</feature>
<feature type="transmembrane region" description="Helical" evidence="1">
    <location>
        <begin position="12"/>
        <end position="37"/>
    </location>
</feature>
<dbReference type="AlphaFoldDB" id="A0A7W5DPC2"/>
<keyword evidence="3" id="KW-0012">Acyltransferase</keyword>
<dbReference type="EMBL" id="JACHYB010000001">
    <property type="protein sequence ID" value="MBB3186315.1"/>
    <property type="molecule type" value="Genomic_DNA"/>
</dbReference>
<gene>
    <name evidence="3" type="ORF">FHX64_000478</name>
</gene>
<keyword evidence="1" id="KW-0812">Transmembrane</keyword>
<accession>A0A7W5DPC2</accession>
<dbReference type="RefSeq" id="WP_183412225.1">
    <property type="nucleotide sequence ID" value="NZ_JACHYB010000001.1"/>
</dbReference>
<feature type="transmembrane region" description="Helical" evidence="1">
    <location>
        <begin position="271"/>
        <end position="291"/>
    </location>
</feature>
<dbReference type="GO" id="GO:0016747">
    <property type="term" value="F:acyltransferase activity, transferring groups other than amino-acyl groups"/>
    <property type="evidence" value="ECO:0007669"/>
    <property type="project" value="InterPro"/>
</dbReference>
<feature type="transmembrane region" description="Helical" evidence="1">
    <location>
        <begin position="234"/>
        <end position="251"/>
    </location>
</feature>